<comment type="caution">
    <text evidence="2">The sequence shown here is derived from an EMBL/GenBank/DDBJ whole genome shotgun (WGS) entry which is preliminary data.</text>
</comment>
<evidence type="ECO:0000313" key="3">
    <source>
        <dbReference type="Proteomes" id="UP000615796"/>
    </source>
</evidence>
<feature type="transmembrane region" description="Helical" evidence="1">
    <location>
        <begin position="188"/>
        <end position="209"/>
    </location>
</feature>
<keyword evidence="1" id="KW-0812">Transmembrane</keyword>
<feature type="transmembrane region" description="Helical" evidence="1">
    <location>
        <begin position="15"/>
        <end position="34"/>
    </location>
</feature>
<keyword evidence="3" id="KW-1185">Reference proteome</keyword>
<dbReference type="AlphaFoldDB" id="A0A9X0RB64"/>
<accession>A0A9X0RB64</accession>
<gene>
    <name evidence="2" type="ORF">H8Q88_17965</name>
</gene>
<dbReference type="EMBL" id="JACRUP010000018">
    <property type="protein sequence ID" value="MBC5852792.1"/>
    <property type="molecule type" value="Genomic_DNA"/>
</dbReference>
<keyword evidence="1" id="KW-0472">Membrane</keyword>
<dbReference type="Proteomes" id="UP000615796">
    <property type="component" value="Unassembled WGS sequence"/>
</dbReference>
<organism evidence="2 3">
    <name type="scientific">Vibrio metschnikovii</name>
    <dbReference type="NCBI Taxonomy" id="28172"/>
    <lineage>
        <taxon>Bacteria</taxon>
        <taxon>Pseudomonadati</taxon>
        <taxon>Pseudomonadota</taxon>
        <taxon>Gammaproteobacteria</taxon>
        <taxon>Vibrionales</taxon>
        <taxon>Vibrionaceae</taxon>
        <taxon>Vibrio</taxon>
    </lineage>
</organism>
<protein>
    <submittedName>
        <fullName evidence="2">Uncharacterized protein</fullName>
    </submittedName>
</protein>
<sequence length="214" mass="24870">MQYLRNLFEFLSSRVFIIISFISVLVAMSGYQLIIHTMKQQQYVDYRFVTEVYVTGFEECEHELSLNDKSIGERCVRIYDYIVSSKKRKKLVGSIDISERPVILGATIYLDPMYFDIDNAVKNTGIIYDIIIHDFSIPYEVVNGTDDVNQEKHDSWIEANKGKVEGIQRLKSEAISLTKENYSRAMDLLKWSVFMTLLTLFSCLINSMLGRKER</sequence>
<evidence type="ECO:0000256" key="1">
    <source>
        <dbReference type="SAM" id="Phobius"/>
    </source>
</evidence>
<dbReference type="RefSeq" id="WP_187027052.1">
    <property type="nucleotide sequence ID" value="NZ_JACRUP010000018.1"/>
</dbReference>
<reference evidence="2" key="1">
    <citation type="submission" date="2020-08" db="EMBL/GenBank/DDBJ databases">
        <title>Genome Sequencing and Pan-Genome Analysis of Migratory bird Vibrio Strains, Inner Mongolia.</title>
        <authorList>
            <person name="Zheng L."/>
        </authorList>
    </citation>
    <scope>NUCLEOTIDE SEQUENCE</scope>
    <source>
        <strain evidence="2">M13F</strain>
    </source>
</reference>
<name>A0A9X0RB64_VIBME</name>
<keyword evidence="1" id="KW-1133">Transmembrane helix</keyword>
<evidence type="ECO:0000313" key="2">
    <source>
        <dbReference type="EMBL" id="MBC5852792.1"/>
    </source>
</evidence>
<proteinExistence type="predicted"/>